<evidence type="ECO:0000256" key="1">
    <source>
        <dbReference type="SAM" id="Coils"/>
    </source>
</evidence>
<reference evidence="3 4" key="1">
    <citation type="submission" date="2024-01" db="EMBL/GenBank/DDBJ databases">
        <title>A draft genome for the cacao thread blight pathogen Marasmiellus scandens.</title>
        <authorList>
            <person name="Baruah I.K."/>
            <person name="Leung J."/>
            <person name="Bukari Y."/>
            <person name="Amoako-Attah I."/>
            <person name="Meinhardt L.W."/>
            <person name="Bailey B.A."/>
            <person name="Cohen S.P."/>
        </authorList>
    </citation>
    <scope>NUCLEOTIDE SEQUENCE [LARGE SCALE GENOMIC DNA]</scope>
    <source>
        <strain evidence="3 4">GH-19</strain>
    </source>
</reference>
<sequence>MGLKHSTVNAFRHNDDDSAARGKKRTSKEQIPDIETGKDELYGSKERQQNLQTLLNHVESIKNGSRAQQARHLQPDKNIQMHSEQCTRSAPGRNGNAGAKRHLKKEQGPDIKAEVDESSAARERQQDLQALQNCVKDIRNGSQCIGNEKQGLEILVKDTERAVDLVEREMSLLDRGLQSLSEESEMFLKPGGVVDDDVQHLLE</sequence>
<evidence type="ECO:0000313" key="4">
    <source>
        <dbReference type="Proteomes" id="UP001498398"/>
    </source>
</evidence>
<gene>
    <name evidence="3" type="ORF">VKT23_000357</name>
</gene>
<organism evidence="3 4">
    <name type="scientific">Marasmiellus scandens</name>
    <dbReference type="NCBI Taxonomy" id="2682957"/>
    <lineage>
        <taxon>Eukaryota</taxon>
        <taxon>Fungi</taxon>
        <taxon>Dikarya</taxon>
        <taxon>Basidiomycota</taxon>
        <taxon>Agaricomycotina</taxon>
        <taxon>Agaricomycetes</taxon>
        <taxon>Agaricomycetidae</taxon>
        <taxon>Agaricales</taxon>
        <taxon>Marasmiineae</taxon>
        <taxon>Omphalotaceae</taxon>
        <taxon>Marasmiellus</taxon>
    </lineage>
</organism>
<accession>A0ABR1K5Q9</accession>
<comment type="caution">
    <text evidence="3">The sequence shown here is derived from an EMBL/GenBank/DDBJ whole genome shotgun (WGS) entry which is preliminary data.</text>
</comment>
<feature type="coiled-coil region" evidence="1">
    <location>
        <begin position="149"/>
        <end position="183"/>
    </location>
</feature>
<protein>
    <submittedName>
        <fullName evidence="3">Uncharacterized protein</fullName>
    </submittedName>
</protein>
<dbReference type="EMBL" id="JBANRG010000001">
    <property type="protein sequence ID" value="KAK7472236.1"/>
    <property type="molecule type" value="Genomic_DNA"/>
</dbReference>
<feature type="region of interest" description="Disordered" evidence="2">
    <location>
        <begin position="60"/>
        <end position="116"/>
    </location>
</feature>
<proteinExistence type="predicted"/>
<keyword evidence="1" id="KW-0175">Coiled coil</keyword>
<evidence type="ECO:0000313" key="3">
    <source>
        <dbReference type="EMBL" id="KAK7472236.1"/>
    </source>
</evidence>
<evidence type="ECO:0000256" key="2">
    <source>
        <dbReference type="SAM" id="MobiDB-lite"/>
    </source>
</evidence>
<feature type="compositionally biased region" description="Basic and acidic residues" evidence="2">
    <location>
        <begin position="27"/>
        <end position="44"/>
    </location>
</feature>
<feature type="compositionally biased region" description="Basic and acidic residues" evidence="2">
    <location>
        <begin position="105"/>
        <end position="116"/>
    </location>
</feature>
<name>A0ABR1K5Q9_9AGAR</name>
<feature type="region of interest" description="Disordered" evidence="2">
    <location>
        <begin position="1"/>
        <end position="44"/>
    </location>
</feature>
<dbReference type="Proteomes" id="UP001498398">
    <property type="component" value="Unassembled WGS sequence"/>
</dbReference>
<keyword evidence="4" id="KW-1185">Reference proteome</keyword>